<dbReference type="PANTHER" id="PTHR43802:SF1">
    <property type="entry name" value="IP11341P-RELATED"/>
    <property type="match status" value="1"/>
</dbReference>
<dbReference type="AlphaFoldDB" id="A0A0R2PU26"/>
<dbReference type="Gene3D" id="1.10.12.10">
    <property type="entry name" value="Lyase 2-enoyl-coa Hydratase, Chain A, domain 2"/>
    <property type="match status" value="1"/>
</dbReference>
<dbReference type="EMBL" id="LIAV01000113">
    <property type="protein sequence ID" value="KRO40443.1"/>
    <property type="molecule type" value="Genomic_DNA"/>
</dbReference>
<dbReference type="Proteomes" id="UP000050874">
    <property type="component" value="Unassembled WGS sequence"/>
</dbReference>
<organism evidence="2 3">
    <name type="scientific">SAR86 cluster bacterium BACL1 MAG-120920-bin57</name>
    <dbReference type="NCBI Taxonomy" id="1655571"/>
    <lineage>
        <taxon>Bacteria</taxon>
        <taxon>Pseudomonadati</taxon>
        <taxon>Pseudomonadota</taxon>
        <taxon>Gammaproteobacteria</taxon>
        <taxon>SAR86 cluster</taxon>
    </lineage>
</organism>
<gene>
    <name evidence="2" type="ORF">ABR63_04575</name>
</gene>
<comment type="similarity">
    <text evidence="1">Belongs to the enoyl-CoA hydratase/isomerase family.</text>
</comment>
<dbReference type="Gene3D" id="3.90.226.10">
    <property type="entry name" value="2-enoyl-CoA Hydratase, Chain A, domain 1"/>
    <property type="match status" value="1"/>
</dbReference>
<dbReference type="InterPro" id="IPR029045">
    <property type="entry name" value="ClpP/crotonase-like_dom_sf"/>
</dbReference>
<dbReference type="GO" id="GO:0003824">
    <property type="term" value="F:catalytic activity"/>
    <property type="evidence" value="ECO:0007669"/>
    <property type="project" value="UniProtKB-ARBA"/>
</dbReference>
<evidence type="ECO:0000313" key="2">
    <source>
        <dbReference type="EMBL" id="KRO40443.1"/>
    </source>
</evidence>
<proteinExistence type="inferred from homology"/>
<name>A0A0R2PU26_9GAMM</name>
<dbReference type="SUPFAM" id="SSF52096">
    <property type="entry name" value="ClpP/crotonase"/>
    <property type="match status" value="1"/>
</dbReference>
<dbReference type="InterPro" id="IPR014748">
    <property type="entry name" value="Enoyl-CoA_hydra_C"/>
</dbReference>
<comment type="caution">
    <text evidence="2">The sequence shown here is derived from an EMBL/GenBank/DDBJ whole genome shotgun (WGS) entry which is preliminary data.</text>
</comment>
<evidence type="ECO:0000313" key="3">
    <source>
        <dbReference type="Proteomes" id="UP000050874"/>
    </source>
</evidence>
<protein>
    <submittedName>
        <fullName evidence="2">Enoyl-CoA hydratase</fullName>
    </submittedName>
</protein>
<accession>A0A0R2PU26</accession>
<dbReference type="InterPro" id="IPR001753">
    <property type="entry name" value="Enoyl-CoA_hydra/iso"/>
</dbReference>
<dbReference type="CDD" id="cd06558">
    <property type="entry name" value="crotonase-like"/>
    <property type="match status" value="1"/>
</dbReference>
<evidence type="ECO:0000256" key="1">
    <source>
        <dbReference type="ARBA" id="ARBA00005254"/>
    </source>
</evidence>
<sequence>MNYSTIDYQVSDGVATILLKRVDQLNAVNSIMSNELPDAWNKFNNDDSAIVAIISGSGDKSFCTGADLMDLPDMNDDLGKATIESIKWTSLQNQIWKPVICAVNGMCCAGGLHFIADSDIIIASDHSTFFDTHVKVGLVAGLEPVGLSRKIPLESVLRMSLVGGGERMSAEQALNIGLISEIVPHEKLLRRANEIADMIKLHSPSALSKTKKAIWKSKETGLTDALHYAWGLISEQNIHSDFKEGTSAFAEKRSPVWKPYSNN</sequence>
<dbReference type="PANTHER" id="PTHR43802">
    <property type="entry name" value="ENOYL-COA HYDRATASE"/>
    <property type="match status" value="1"/>
</dbReference>
<reference evidence="3" key="1">
    <citation type="submission" date="2015-10" db="EMBL/GenBank/DDBJ databases">
        <title>Metagenome-Assembled Genomes uncover a global brackish microbiome.</title>
        <authorList>
            <person name="Hugerth L.W."/>
            <person name="Larsson J."/>
            <person name="Alneberg J."/>
            <person name="Lindh M.V."/>
            <person name="Legrand C."/>
            <person name="Pinhassi J."/>
            <person name="Andersson A."/>
        </authorList>
    </citation>
    <scope>NUCLEOTIDE SEQUENCE [LARGE SCALE GENOMIC DNA]</scope>
</reference>
<dbReference type="Pfam" id="PF00378">
    <property type="entry name" value="ECH_1"/>
    <property type="match status" value="1"/>
</dbReference>